<keyword evidence="1" id="KW-0732">Signal</keyword>
<feature type="chain" id="PRO_5012617174" description="Outer membrane protein TolC" evidence="1">
    <location>
        <begin position="19"/>
        <end position="472"/>
    </location>
</feature>
<dbReference type="SUPFAM" id="SSF56954">
    <property type="entry name" value="Outer membrane efflux proteins (OEP)"/>
    <property type="match status" value="1"/>
</dbReference>
<dbReference type="STRING" id="261392.SAMN02745149_00261"/>
<reference evidence="2 3" key="1">
    <citation type="submission" date="2017-02" db="EMBL/GenBank/DDBJ databases">
        <authorList>
            <person name="Peterson S.W."/>
        </authorList>
    </citation>
    <scope>NUCLEOTIDE SEQUENCE [LARGE SCALE GENOMIC DNA]</scope>
    <source>
        <strain evidence="2 3">ATCC BAA-908</strain>
    </source>
</reference>
<dbReference type="EMBL" id="FUWG01000002">
    <property type="protein sequence ID" value="SJZ29765.1"/>
    <property type="molecule type" value="Genomic_DNA"/>
</dbReference>
<organism evidence="2 3">
    <name type="scientific">Treponema porcinum</name>
    <dbReference type="NCBI Taxonomy" id="261392"/>
    <lineage>
        <taxon>Bacteria</taxon>
        <taxon>Pseudomonadati</taxon>
        <taxon>Spirochaetota</taxon>
        <taxon>Spirochaetia</taxon>
        <taxon>Spirochaetales</taxon>
        <taxon>Treponemataceae</taxon>
        <taxon>Treponema</taxon>
    </lineage>
</organism>
<evidence type="ECO:0000256" key="1">
    <source>
        <dbReference type="SAM" id="SignalP"/>
    </source>
</evidence>
<dbReference type="Proteomes" id="UP000190423">
    <property type="component" value="Unassembled WGS sequence"/>
</dbReference>
<accession>A0A1T4JHW6</accession>
<gene>
    <name evidence="2" type="ORF">SAMN02745149_00261</name>
</gene>
<feature type="signal peptide" evidence="1">
    <location>
        <begin position="1"/>
        <end position="18"/>
    </location>
</feature>
<sequence>MKKLVLGLMCFMIPACFASPDLEKYLENDLELKKLALEVKKAELSSEETSIDTGINVQISTGTITLAGGADDFNVTLKPSVTATVPVRSNLKFAVSSSVAVESGEDNSSNTKFSLSADIISGASLSRRLKLMNAERMLLTARRNLQNRALEAEKEFYTELKALFTAANAIVKAQQTLYDDTIDFEDIKAKGYAVTSSKYRLAELKVLSDSHDVETKIRELEHDCAVFASKCSDEYKTGTKAEDFLPKTIQYVEPVDILAFEKNQYASIEKAVWTYEYNSLERKSVKNVTLSANAGYTLKNSSTASSASRSDMSDTVDAGATAGLYGLSLGAGVSFPVENPGNPVYSLSASVDPAEFRKARITTEKNGYSEEQDLIAIQSAEEDYDTSVVDQQQSLSDIIWSRQTNAETYEMYVRLEKDMAEYLKAGIITESEYLNAFANREQYRLQLLINDIDLIIYNNTTKLLFCRDEEIL</sequence>
<evidence type="ECO:0000313" key="3">
    <source>
        <dbReference type="Proteomes" id="UP000190423"/>
    </source>
</evidence>
<protein>
    <recommendedName>
        <fullName evidence="4">Outer membrane protein TolC</fullName>
    </recommendedName>
</protein>
<proteinExistence type="predicted"/>
<keyword evidence="3" id="KW-1185">Reference proteome</keyword>
<name>A0A1T4JHW6_TREPO</name>
<dbReference type="AlphaFoldDB" id="A0A1T4JHW6"/>
<evidence type="ECO:0000313" key="2">
    <source>
        <dbReference type="EMBL" id="SJZ29765.1"/>
    </source>
</evidence>
<dbReference type="GeneID" id="78317574"/>
<evidence type="ECO:0008006" key="4">
    <source>
        <dbReference type="Google" id="ProtNLM"/>
    </source>
</evidence>
<dbReference type="RefSeq" id="WP_234975352.1">
    <property type="nucleotide sequence ID" value="NZ_FUWG01000002.1"/>
</dbReference>